<dbReference type="RefSeq" id="WP_160094734.1">
    <property type="nucleotide sequence ID" value="NZ_CP047224.1"/>
</dbReference>
<feature type="transmembrane region" description="Helical" evidence="1">
    <location>
        <begin position="314"/>
        <end position="334"/>
    </location>
</feature>
<keyword evidence="1" id="KW-0812">Transmembrane</keyword>
<dbReference type="Proteomes" id="UP000464912">
    <property type="component" value="Chromosome"/>
</dbReference>
<evidence type="ECO:0000256" key="1">
    <source>
        <dbReference type="SAM" id="Phobius"/>
    </source>
</evidence>
<dbReference type="KEGG" id="nef:GP480_00010"/>
<dbReference type="EMBL" id="CP047224">
    <property type="protein sequence ID" value="QHD64871.1"/>
    <property type="molecule type" value="Genomic_DNA"/>
</dbReference>
<protein>
    <submittedName>
        <fullName evidence="2">Uncharacterized protein</fullName>
    </submittedName>
</protein>
<sequence>MFYSKRPFLGLKHFFFGENQKWKISSGFYYSSFKRIFITDTSNRFSKAEKFILSTKRNFYSHNRVVKIPSLDDIDSKTARRSSRGKLEITVGGEPYTLEKIKIGGGQTVGGRTLYEIKGLDKGMITTARRDSAVYCLWLDPDNSISSRKYNIPGNLKMHFNGPVKAFSPVVRDPRDKSINILSTLISLPVYTSTLLVKYTAYFLLELVSKVLVGIVTRIVLPSSFLIFSSCFLTVGLVGLPLMGPDKIRGYLRCYPNVLNISRKMFFVGTITYVKSAVLGLDCIGDRHSGTISGSLKVLDSEKKELKMKRTVSSLLDSLSIGLNAFLSVVRGSINVSCSSVRACASFLIGVLTLNVDYFHASLFLIKQPFLEMRDDFRTLFGDVVEPTHCVDQIISFDKDAFTAAIEERKNSTAPARTKKIPGISTLGLNLRSAGFTEVDIGLCGFVPPSCRTTNRNLQ</sequence>
<organism evidence="2 3">
    <name type="scientific">Neorickettsia findlayensis</name>
    <dbReference type="NCBI Taxonomy" id="2686014"/>
    <lineage>
        <taxon>Bacteria</taxon>
        <taxon>Pseudomonadati</taxon>
        <taxon>Pseudomonadota</taxon>
        <taxon>Alphaproteobacteria</taxon>
        <taxon>Rickettsiales</taxon>
        <taxon>Anaplasmataceae</taxon>
        <taxon>Neorickettsia</taxon>
    </lineage>
</organism>
<reference evidence="2 3" key="2">
    <citation type="journal article" date="2020" name="MBio">
        <title>Isolation and Molecular Analysis of a Novel Neorickettsia Species That Causes Potomac Horse Fever.</title>
        <authorList>
            <person name="Teymournejad O."/>
            <person name="Lin M."/>
            <person name="Bekebrede H."/>
            <person name="Kamr A."/>
            <person name="Toribio R.E."/>
            <person name="Arroyo L.G."/>
            <person name="Baird J.D."/>
            <person name="Rikihisa Y."/>
        </authorList>
    </citation>
    <scope>NUCLEOTIDE SEQUENCE [LARGE SCALE GENOMIC DNA]</scope>
    <source>
        <strain evidence="2 3">Fin17</strain>
    </source>
</reference>
<keyword evidence="1" id="KW-0472">Membrane</keyword>
<reference evidence="2 3" key="1">
    <citation type="journal article" date="2020" name="MBio">
        <title>Erratum for Teymournejad et al., 'Isolation and Molecular Analysis of a Novel Neorickettsia Species That Causes Potomac Horse Fever'.</title>
        <authorList>
            <person name="Teymournejad O."/>
            <person name="Lin M."/>
            <person name="Bekebrede H."/>
            <person name="Kamr A."/>
            <person name="Toribio R.E."/>
            <person name="Arroyo L.G."/>
            <person name="Baird J.D."/>
            <person name="Rikihisa Y."/>
        </authorList>
    </citation>
    <scope>NUCLEOTIDE SEQUENCE [LARGE SCALE GENOMIC DNA]</scope>
    <source>
        <strain evidence="2 3">Fin17</strain>
    </source>
</reference>
<feature type="transmembrane region" description="Helical" evidence="1">
    <location>
        <begin position="346"/>
        <end position="366"/>
    </location>
</feature>
<accession>A0A6P1GAB2</accession>
<evidence type="ECO:0000313" key="3">
    <source>
        <dbReference type="Proteomes" id="UP000464912"/>
    </source>
</evidence>
<feature type="transmembrane region" description="Helical" evidence="1">
    <location>
        <begin position="225"/>
        <end position="243"/>
    </location>
</feature>
<name>A0A6P1GAB2_9RICK</name>
<keyword evidence="1" id="KW-1133">Transmembrane helix</keyword>
<feature type="transmembrane region" description="Helical" evidence="1">
    <location>
        <begin position="181"/>
        <end position="205"/>
    </location>
</feature>
<proteinExistence type="predicted"/>
<evidence type="ECO:0000313" key="2">
    <source>
        <dbReference type="EMBL" id="QHD64871.1"/>
    </source>
</evidence>
<dbReference type="AlphaFoldDB" id="A0A6P1GAB2"/>
<gene>
    <name evidence="2" type="ORF">GP480_00010</name>
</gene>
<keyword evidence="3" id="KW-1185">Reference proteome</keyword>